<sequence>MCFLLLFSVSSQGRKVTQHTSTVEAATGRISRLVSSVL</sequence>
<proteinExistence type="predicted"/>
<protein>
    <submittedName>
        <fullName evidence="1">Uncharacterized protein</fullName>
    </submittedName>
</protein>
<dbReference type="EMBL" id="GGEC01038409">
    <property type="protein sequence ID" value="MBX18893.1"/>
    <property type="molecule type" value="Transcribed_RNA"/>
</dbReference>
<organism evidence="1">
    <name type="scientific">Rhizophora mucronata</name>
    <name type="common">Asiatic mangrove</name>
    <dbReference type="NCBI Taxonomy" id="61149"/>
    <lineage>
        <taxon>Eukaryota</taxon>
        <taxon>Viridiplantae</taxon>
        <taxon>Streptophyta</taxon>
        <taxon>Embryophyta</taxon>
        <taxon>Tracheophyta</taxon>
        <taxon>Spermatophyta</taxon>
        <taxon>Magnoliopsida</taxon>
        <taxon>eudicotyledons</taxon>
        <taxon>Gunneridae</taxon>
        <taxon>Pentapetalae</taxon>
        <taxon>rosids</taxon>
        <taxon>fabids</taxon>
        <taxon>Malpighiales</taxon>
        <taxon>Rhizophoraceae</taxon>
        <taxon>Rhizophora</taxon>
    </lineage>
</organism>
<dbReference type="AlphaFoldDB" id="A0A2P2LLR0"/>
<dbReference type="EMBL" id="GGEC01038416">
    <property type="protein sequence ID" value="MBX18900.1"/>
    <property type="molecule type" value="Transcribed_RNA"/>
</dbReference>
<evidence type="ECO:0000313" key="1">
    <source>
        <dbReference type="EMBL" id="MBX18893.1"/>
    </source>
</evidence>
<accession>A0A2P2LLR0</accession>
<name>A0A2P2LLR0_RHIMU</name>
<reference evidence="1" key="1">
    <citation type="submission" date="2018-02" db="EMBL/GenBank/DDBJ databases">
        <title>Rhizophora mucronata_Transcriptome.</title>
        <authorList>
            <person name="Meera S.P."/>
            <person name="Sreeshan A."/>
            <person name="Augustine A."/>
        </authorList>
    </citation>
    <scope>NUCLEOTIDE SEQUENCE</scope>
    <source>
        <tissue evidence="1">Leaf</tissue>
    </source>
</reference>